<gene>
    <name evidence="2" type="ORF">ERS852523_04216</name>
</gene>
<dbReference type="AlphaFoldDB" id="A0A174U9Z7"/>
<dbReference type="OrthoDB" id="2088348at2"/>
<sequence>MEKIIKWIQEHKKITTFLIGMCILAPILVIHFLFKIYSNCYWIEAEWEAGDVLGYFGDVLSFAGTVVL</sequence>
<keyword evidence="1" id="KW-1133">Transmembrane helix</keyword>
<evidence type="ECO:0000313" key="2">
    <source>
        <dbReference type="EMBL" id="CUQ16555.1"/>
    </source>
</evidence>
<keyword evidence="1" id="KW-0812">Transmembrane</keyword>
<organism evidence="2 3">
    <name type="scientific">Blautia wexlerae</name>
    <dbReference type="NCBI Taxonomy" id="418240"/>
    <lineage>
        <taxon>Bacteria</taxon>
        <taxon>Bacillati</taxon>
        <taxon>Bacillota</taxon>
        <taxon>Clostridia</taxon>
        <taxon>Lachnospirales</taxon>
        <taxon>Lachnospiraceae</taxon>
        <taxon>Blautia</taxon>
    </lineage>
</organism>
<feature type="transmembrane region" description="Helical" evidence="1">
    <location>
        <begin position="14"/>
        <end position="34"/>
    </location>
</feature>
<keyword evidence="1" id="KW-0472">Membrane</keyword>
<dbReference type="EMBL" id="CZAW01000092">
    <property type="protein sequence ID" value="CUQ16555.1"/>
    <property type="molecule type" value="Genomic_DNA"/>
</dbReference>
<proteinExistence type="predicted"/>
<evidence type="ECO:0000313" key="3">
    <source>
        <dbReference type="Proteomes" id="UP000095712"/>
    </source>
</evidence>
<dbReference type="Proteomes" id="UP000095712">
    <property type="component" value="Unassembled WGS sequence"/>
</dbReference>
<dbReference type="RefSeq" id="WP_055153978.1">
    <property type="nucleotide sequence ID" value="NZ_CZAW01000092.1"/>
</dbReference>
<protein>
    <submittedName>
        <fullName evidence="2">Uncharacterized protein</fullName>
    </submittedName>
</protein>
<reference evidence="2 3" key="1">
    <citation type="submission" date="2015-09" db="EMBL/GenBank/DDBJ databases">
        <authorList>
            <consortium name="Pathogen Informatics"/>
        </authorList>
    </citation>
    <scope>NUCLEOTIDE SEQUENCE [LARGE SCALE GENOMIC DNA]</scope>
    <source>
        <strain evidence="2 3">2789STDY5834911</strain>
    </source>
</reference>
<evidence type="ECO:0000256" key="1">
    <source>
        <dbReference type="SAM" id="Phobius"/>
    </source>
</evidence>
<accession>A0A174U9Z7</accession>
<name>A0A174U9Z7_9FIRM</name>